<name>A0AAV5NXE9_9VIBR</name>
<keyword evidence="3" id="KW-1185">Reference proteome</keyword>
<dbReference type="AlphaFoldDB" id="A0AAV5NXE9"/>
<evidence type="ECO:0000313" key="2">
    <source>
        <dbReference type="EMBL" id="GLQ74944.1"/>
    </source>
</evidence>
<dbReference type="RefSeq" id="WP_126608085.1">
    <property type="nucleotide sequence ID" value="NZ_AP025144.1"/>
</dbReference>
<sequence>MKTSLKSIKALKTVLIGITLVGLTGCASPEFSADDENAARNRGTVGGALLGATAGLLLGSPELAAKGAIAGGVAGGVSGSMKDLEDSRSADRNQVMADGVSQDTRSDAERRAAELEAELRIIELEKQLNEMKAQQSAEG</sequence>
<dbReference type="Proteomes" id="UP001156690">
    <property type="component" value="Unassembled WGS sequence"/>
</dbReference>
<dbReference type="PROSITE" id="PS51257">
    <property type="entry name" value="PROKAR_LIPOPROTEIN"/>
    <property type="match status" value="1"/>
</dbReference>
<gene>
    <name evidence="2" type="ORF">GCM10007932_43060</name>
</gene>
<evidence type="ECO:0000256" key="1">
    <source>
        <dbReference type="SAM" id="MobiDB-lite"/>
    </source>
</evidence>
<comment type="caution">
    <text evidence="2">The sequence shown here is derived from an EMBL/GenBank/DDBJ whole genome shotgun (WGS) entry which is preliminary data.</text>
</comment>
<feature type="compositionally biased region" description="Basic and acidic residues" evidence="1">
    <location>
        <begin position="82"/>
        <end position="91"/>
    </location>
</feature>
<evidence type="ECO:0008006" key="4">
    <source>
        <dbReference type="Google" id="ProtNLM"/>
    </source>
</evidence>
<organism evidence="2 3">
    <name type="scientific">Vibrio penaeicida</name>
    <dbReference type="NCBI Taxonomy" id="104609"/>
    <lineage>
        <taxon>Bacteria</taxon>
        <taxon>Pseudomonadati</taxon>
        <taxon>Pseudomonadota</taxon>
        <taxon>Gammaproteobacteria</taxon>
        <taxon>Vibrionales</taxon>
        <taxon>Vibrionaceae</taxon>
        <taxon>Vibrio</taxon>
    </lineage>
</organism>
<accession>A0AAV5NXE9</accession>
<dbReference type="EMBL" id="BSNX01000067">
    <property type="protein sequence ID" value="GLQ74944.1"/>
    <property type="molecule type" value="Genomic_DNA"/>
</dbReference>
<proteinExistence type="predicted"/>
<protein>
    <recommendedName>
        <fullName evidence="4">Glycine zipper family protein</fullName>
    </recommendedName>
</protein>
<evidence type="ECO:0000313" key="3">
    <source>
        <dbReference type="Proteomes" id="UP001156690"/>
    </source>
</evidence>
<feature type="region of interest" description="Disordered" evidence="1">
    <location>
        <begin position="80"/>
        <end position="111"/>
    </location>
</feature>
<reference evidence="3" key="1">
    <citation type="journal article" date="2019" name="Int. J. Syst. Evol. Microbiol.">
        <title>The Global Catalogue of Microorganisms (GCM) 10K type strain sequencing project: providing services to taxonomists for standard genome sequencing and annotation.</title>
        <authorList>
            <consortium name="The Broad Institute Genomics Platform"/>
            <consortium name="The Broad Institute Genome Sequencing Center for Infectious Disease"/>
            <person name="Wu L."/>
            <person name="Ma J."/>
        </authorList>
    </citation>
    <scope>NUCLEOTIDE SEQUENCE [LARGE SCALE GENOMIC DNA]</scope>
    <source>
        <strain evidence="3">NBRC 15640</strain>
    </source>
</reference>